<evidence type="ECO:0000256" key="1">
    <source>
        <dbReference type="SAM" id="Phobius"/>
    </source>
</evidence>
<dbReference type="InterPro" id="IPR013083">
    <property type="entry name" value="Znf_RING/FYVE/PHD"/>
</dbReference>
<dbReference type="GO" id="GO:0061630">
    <property type="term" value="F:ubiquitin protein ligase activity"/>
    <property type="evidence" value="ECO:0007669"/>
    <property type="project" value="TreeGrafter"/>
</dbReference>
<sequence>MSTNITNSTILDEVIDNDTDFSFLKLVQSIVDAIWEQSGSSEMNNNTWSRFGAITFYCCSVYGLACLVMALILNRTLVMASTNSIHNQQMAINRQRQISGNRGLIDAYKSAATLKKLSILSFRVGIVLVLLYQIYNILVVLKLNQHLGLANSSNIKWLYNLIPEALFTYSPEQFAKTKYMKTPEKQVMIGPTSDMYWPIFLTFCFSAFIETFIACIQGRKPFTESGITIFEHSLAFQEFSSNGAFFFSNSYSYKRPTEQMLITSLFSVLNHLNIHVGAILNNNKYRLIPSTTLGLGYLFYFVTAIWKKKIFQFPIILVLTFTPQVLILFVILVSLAILITAIAVNGFRFEGLNYASFFIHEEQIQDESGENEAVEEQDINSLSNFNIKLSDDFYTALLNLGVLAITSAGKSSYIKELSLVTLDNETWVERSLWQQVRSREISDANANSLLRGIKQKRVGYSNLIETPTSKLVTHGDLTSDSNQSTRENPYHTRSIFKRRFLYLKRIVFDFVQLIYGIAIGNFILQWIPNLFRRLFKREARRSRENSHKGLAKRSGPSSGRQLLQLDYLTAEQLEQNYASILAGEDLSNIDNSEDYIVSAEESDYESDAEVIDLTINPQTRGSTQINYNVSNSTPLQEIFDDDGLKEFLEVSSEDNLQMVRDHLNYEGRLTRSRYRKMHANSNTNFNSKDESEKLIELIISKRSQANGDTANENHRSMECVICQTNMREIITWPCKCFAICESCRLSLVSKGFEGCVCCRRDVEGVSKIYLP</sequence>
<feature type="transmembrane region" description="Helical" evidence="1">
    <location>
        <begin position="117"/>
        <end position="135"/>
    </location>
</feature>
<dbReference type="PANTHER" id="PTHR22696">
    <property type="entry name" value="E3 UBIQUITIN-PROTEIN LIGASE RNF26"/>
    <property type="match status" value="1"/>
</dbReference>
<accession>A0A8X7TD15</accession>
<reference evidence="2" key="1">
    <citation type="submission" date="2020-03" db="EMBL/GenBank/DDBJ databases">
        <title>FDA dAtabase for Regulatory Grade micrObial Sequences (FDA-ARGOS): Supporting development and validation of Infectious Disease Dx tests.</title>
        <authorList>
            <person name="Campos J."/>
            <person name="Goldberg B."/>
            <person name="Tallon L."/>
            <person name="Sadzewicz L."/>
            <person name="Vavikolanu K."/>
            <person name="Mehta A."/>
            <person name="Aluvathingal J."/>
            <person name="Nadendla S."/>
            <person name="Nandy P."/>
            <person name="Geyer C."/>
            <person name="Yan Y."/>
            <person name="Sichtig H."/>
        </authorList>
    </citation>
    <scope>NUCLEOTIDE SEQUENCE [LARGE SCALE GENOMIC DNA]</scope>
    <source>
        <strain evidence="2">FDAARGOS_652</strain>
    </source>
</reference>
<dbReference type="Proteomes" id="UP000590412">
    <property type="component" value="Unassembled WGS sequence"/>
</dbReference>
<keyword evidence="1" id="KW-0812">Transmembrane</keyword>
<proteinExistence type="predicted"/>
<evidence type="ECO:0000313" key="3">
    <source>
        <dbReference type="Proteomes" id="UP000590412"/>
    </source>
</evidence>
<feature type="transmembrane region" description="Helical" evidence="1">
    <location>
        <begin position="51"/>
        <end position="73"/>
    </location>
</feature>
<dbReference type="CDD" id="cd16616">
    <property type="entry name" value="mRING-HC-C4C4_Asi1p-like"/>
    <property type="match status" value="1"/>
</dbReference>
<feature type="transmembrane region" description="Helical" evidence="1">
    <location>
        <begin position="506"/>
        <end position="527"/>
    </location>
</feature>
<dbReference type="GO" id="GO:0006511">
    <property type="term" value="P:ubiquitin-dependent protein catabolic process"/>
    <property type="evidence" value="ECO:0007669"/>
    <property type="project" value="TreeGrafter"/>
</dbReference>
<evidence type="ECO:0000313" key="2">
    <source>
        <dbReference type="EMBL" id="KAF6058967.1"/>
    </source>
</evidence>
<name>A0A8X7TD15_CANPA</name>
<dbReference type="Pfam" id="PF13920">
    <property type="entry name" value="zf-C3HC4_3"/>
    <property type="match status" value="1"/>
</dbReference>
<dbReference type="Gene3D" id="3.30.40.10">
    <property type="entry name" value="Zinc/RING finger domain, C3HC4 (zinc finger)"/>
    <property type="match status" value="1"/>
</dbReference>
<gene>
    <name evidence="2" type="ORF">FOB60_000549</name>
</gene>
<dbReference type="OrthoDB" id="66726at2759"/>
<feature type="transmembrane region" description="Helical" evidence="1">
    <location>
        <begin position="195"/>
        <end position="216"/>
    </location>
</feature>
<dbReference type="AlphaFoldDB" id="A0A8X7TD15"/>
<dbReference type="PANTHER" id="PTHR22696:SF1">
    <property type="entry name" value="E3 UBIQUITIN-PROTEIN LIGASE RNF26"/>
    <property type="match status" value="1"/>
</dbReference>
<dbReference type="GO" id="GO:0016567">
    <property type="term" value="P:protein ubiquitination"/>
    <property type="evidence" value="ECO:0007669"/>
    <property type="project" value="TreeGrafter"/>
</dbReference>
<keyword evidence="1" id="KW-1133">Transmembrane helix</keyword>
<keyword evidence="1" id="KW-0472">Membrane</keyword>
<feature type="transmembrane region" description="Helical" evidence="1">
    <location>
        <begin position="287"/>
        <end position="306"/>
    </location>
</feature>
<protein>
    <submittedName>
        <fullName evidence="2">Putative integral membrane protein</fullName>
    </submittedName>
</protein>
<organism evidence="2 3">
    <name type="scientific">Candida parapsilosis</name>
    <name type="common">Yeast</name>
    <dbReference type="NCBI Taxonomy" id="5480"/>
    <lineage>
        <taxon>Eukaryota</taxon>
        <taxon>Fungi</taxon>
        <taxon>Dikarya</taxon>
        <taxon>Ascomycota</taxon>
        <taxon>Saccharomycotina</taxon>
        <taxon>Pichiomycetes</taxon>
        <taxon>Debaryomycetaceae</taxon>
        <taxon>Candida/Lodderomyces clade</taxon>
        <taxon>Candida</taxon>
    </lineage>
</organism>
<dbReference type="EMBL" id="JABWAB010000001">
    <property type="protein sequence ID" value="KAF6058967.1"/>
    <property type="molecule type" value="Genomic_DNA"/>
</dbReference>
<feature type="transmembrane region" description="Helical" evidence="1">
    <location>
        <begin position="313"/>
        <end position="344"/>
    </location>
</feature>
<comment type="caution">
    <text evidence="2">The sequence shown here is derived from an EMBL/GenBank/DDBJ whole genome shotgun (WGS) entry which is preliminary data.</text>
</comment>